<keyword evidence="1" id="KW-0812">Transmembrane</keyword>
<dbReference type="EMBL" id="FNJB01000005">
    <property type="protein sequence ID" value="SDO88348.1"/>
    <property type="molecule type" value="Genomic_DNA"/>
</dbReference>
<dbReference type="OrthoDB" id="8440251at2"/>
<evidence type="ECO:0000313" key="2">
    <source>
        <dbReference type="EMBL" id="SDO88348.1"/>
    </source>
</evidence>
<keyword evidence="3" id="KW-1185">Reference proteome</keyword>
<name>A0A1H0N6S7_9PSEU</name>
<reference evidence="3" key="1">
    <citation type="submission" date="2016-10" db="EMBL/GenBank/DDBJ databases">
        <authorList>
            <person name="Varghese N."/>
            <person name="Submissions S."/>
        </authorList>
    </citation>
    <scope>NUCLEOTIDE SEQUENCE [LARGE SCALE GENOMIC DNA]</scope>
    <source>
        <strain evidence="3">IBRC-M 10655</strain>
    </source>
</reference>
<feature type="transmembrane region" description="Helical" evidence="1">
    <location>
        <begin position="65"/>
        <end position="83"/>
    </location>
</feature>
<keyword evidence="1" id="KW-0472">Membrane</keyword>
<dbReference type="Gene3D" id="2.160.20.80">
    <property type="entry name" value="E3 ubiquitin-protein ligase SopA"/>
    <property type="match status" value="2"/>
</dbReference>
<dbReference type="AlphaFoldDB" id="A0A1H0N6S7"/>
<organism evidence="2 3">
    <name type="scientific">Actinokineospora alba</name>
    <dbReference type="NCBI Taxonomy" id="504798"/>
    <lineage>
        <taxon>Bacteria</taxon>
        <taxon>Bacillati</taxon>
        <taxon>Actinomycetota</taxon>
        <taxon>Actinomycetes</taxon>
        <taxon>Pseudonocardiales</taxon>
        <taxon>Pseudonocardiaceae</taxon>
        <taxon>Actinokineospora</taxon>
    </lineage>
</organism>
<dbReference type="InterPro" id="IPR001646">
    <property type="entry name" value="5peptide_repeat"/>
</dbReference>
<dbReference type="Pfam" id="PF13576">
    <property type="entry name" value="Pentapeptide_3"/>
    <property type="match status" value="2"/>
</dbReference>
<evidence type="ECO:0000256" key="1">
    <source>
        <dbReference type="SAM" id="Phobius"/>
    </source>
</evidence>
<dbReference type="STRING" id="504798.SAMN05421871_102273"/>
<keyword evidence="1" id="KW-1133">Transmembrane helix</keyword>
<gene>
    <name evidence="2" type="ORF">SAMN05192558_105223</name>
</gene>
<dbReference type="Proteomes" id="UP000199651">
    <property type="component" value="Unassembled WGS sequence"/>
</dbReference>
<feature type="transmembrane region" description="Helical" evidence="1">
    <location>
        <begin position="21"/>
        <end position="45"/>
    </location>
</feature>
<protein>
    <submittedName>
        <fullName evidence="2">Pentapeptide repeat-containing protein</fullName>
    </submittedName>
</protein>
<proteinExistence type="predicted"/>
<evidence type="ECO:0000313" key="3">
    <source>
        <dbReference type="Proteomes" id="UP000199651"/>
    </source>
</evidence>
<sequence length="463" mass="50618">MRDDRGVVVSKERAALKPLSKGTLAAVVIGLTMFTAVVVTVLWWAGTRGLTDDKLVTARFEALRIGLSIGIGGGGVFALYLAWRRQRSTEDDLDNRERALALQRQVAADTVAHQQRTADASEKDAAERRITELYTKAADQLGSDKAPVRLAGLYALERLAQGNPEQRQTIVNLLCAYLRMPFPPLGEADVAHQEREVRMATQRILFHHLRPDAESAFWPDIDLDLTGAILVEVDLVGCRVRSARFSRATFDGPAQFRDLRVSGSARFREAVFTADAGFELASFGGNTEFRQASFTGQAEFIGTTFGDFAGFDGVRFGRHCGFERVTFDSVASFEQARFEGTARFHLAEFSAACRFSRATFDGAVTFYGVNFARGTTFDEVAFAGDAEFQRAKFGGPAWFRKASFSALARFNPATFTGPFHLEDARFADGAHFGGATFGVTPILERTGFAKGVPAVLEEAHGTG</sequence>
<accession>A0A1H0N6S7</accession>